<evidence type="ECO:0000256" key="6">
    <source>
        <dbReference type="ARBA" id="ARBA00023136"/>
    </source>
</evidence>
<comment type="subcellular location">
    <subcellularLocation>
        <location evidence="1">Cell membrane</location>
        <topology evidence="1">Multi-pass membrane protein</topology>
    </subcellularLocation>
</comment>
<keyword evidence="5" id="KW-0297">G-protein coupled receptor</keyword>
<dbReference type="SUPFAM" id="SSF81321">
    <property type="entry name" value="Family A G protein-coupled receptor-like"/>
    <property type="match status" value="1"/>
</dbReference>
<keyword evidence="6 10" id="KW-0472">Membrane</keyword>
<dbReference type="PROSITE" id="PS50262">
    <property type="entry name" value="G_PROTEIN_RECEP_F1_2"/>
    <property type="match status" value="1"/>
</dbReference>
<evidence type="ECO:0000256" key="5">
    <source>
        <dbReference type="ARBA" id="ARBA00023040"/>
    </source>
</evidence>
<gene>
    <name evidence="13" type="primary">LOC124805952</name>
</gene>
<feature type="transmembrane region" description="Helical" evidence="10">
    <location>
        <begin position="16"/>
        <end position="40"/>
    </location>
</feature>
<name>A0ABM4DG69_HYDVU</name>
<dbReference type="PANTHER" id="PTHR24246">
    <property type="entry name" value="OLFACTORY RECEPTOR AND ADENOSINE RECEPTOR"/>
    <property type="match status" value="1"/>
</dbReference>
<dbReference type="SMART" id="SM01381">
    <property type="entry name" value="7TM_GPCR_Srsx"/>
    <property type="match status" value="1"/>
</dbReference>
<evidence type="ECO:0000256" key="7">
    <source>
        <dbReference type="ARBA" id="ARBA00023170"/>
    </source>
</evidence>
<organism evidence="12 13">
    <name type="scientific">Hydra vulgaris</name>
    <name type="common">Hydra</name>
    <name type="synonym">Hydra attenuata</name>
    <dbReference type="NCBI Taxonomy" id="6087"/>
    <lineage>
        <taxon>Eukaryota</taxon>
        <taxon>Metazoa</taxon>
        <taxon>Cnidaria</taxon>
        <taxon>Hydrozoa</taxon>
        <taxon>Hydroidolina</taxon>
        <taxon>Anthoathecata</taxon>
        <taxon>Aplanulata</taxon>
        <taxon>Hydridae</taxon>
        <taxon>Hydra</taxon>
    </lineage>
</organism>
<dbReference type="Pfam" id="PF00001">
    <property type="entry name" value="7tm_1"/>
    <property type="match status" value="1"/>
</dbReference>
<feature type="transmembrane region" description="Helical" evidence="10">
    <location>
        <begin position="249"/>
        <end position="269"/>
    </location>
</feature>
<accession>A0ABM4DG69</accession>
<keyword evidence="4 10" id="KW-1133">Transmembrane helix</keyword>
<keyword evidence="12" id="KW-1185">Reference proteome</keyword>
<dbReference type="PRINTS" id="PR00237">
    <property type="entry name" value="GPCRRHODOPSN"/>
</dbReference>
<dbReference type="Gene3D" id="1.20.1070.10">
    <property type="entry name" value="Rhodopsin 7-helix transmembrane proteins"/>
    <property type="match status" value="1"/>
</dbReference>
<feature type="transmembrane region" description="Helical" evidence="10">
    <location>
        <begin position="136"/>
        <end position="156"/>
    </location>
</feature>
<keyword evidence="2" id="KW-1003">Cell membrane</keyword>
<dbReference type="PANTHER" id="PTHR24246:SF27">
    <property type="entry name" value="ADENOSINE RECEPTOR, ISOFORM A"/>
    <property type="match status" value="1"/>
</dbReference>
<dbReference type="Proteomes" id="UP001652625">
    <property type="component" value="Chromosome 14"/>
</dbReference>
<feature type="transmembrane region" description="Helical" evidence="10">
    <location>
        <begin position="88"/>
        <end position="116"/>
    </location>
</feature>
<evidence type="ECO:0000256" key="10">
    <source>
        <dbReference type="SAM" id="Phobius"/>
    </source>
</evidence>
<evidence type="ECO:0000256" key="9">
    <source>
        <dbReference type="ARBA" id="ARBA00023224"/>
    </source>
</evidence>
<evidence type="ECO:0000256" key="1">
    <source>
        <dbReference type="ARBA" id="ARBA00004651"/>
    </source>
</evidence>
<feature type="transmembrane region" description="Helical" evidence="10">
    <location>
        <begin position="168"/>
        <end position="192"/>
    </location>
</feature>
<evidence type="ECO:0000256" key="4">
    <source>
        <dbReference type="ARBA" id="ARBA00022989"/>
    </source>
</evidence>
<keyword evidence="7" id="KW-0675">Receptor</keyword>
<keyword evidence="9" id="KW-0807">Transducer</keyword>
<sequence>MNSTNSSLEVKISYPIVFWSFLAIEVVIIVFGNAMVCWCFYTSKQLRTKQSYFVISLILSDIFVGIAVPPCEYCAFKKGITEKENNSCLIYCGSLISFTILASVINLVLIAGDRFFSITLPYKYHAFLSKKRAKKIIASGWILTAILTTTPFTWQFNTNFSKNLSKKINLIFTISLFSMVMIIGLFISFVYAKIVLVVKQKLSGEKARNSAALKVSIMVAISFFVCWIPTLVVEIMLQSNINLNEYVPLISYCILLFNPCLDPIFYAYYRKDIRKEVRRSISSLTRNSFFEYAQTAKKNFRSDQNC</sequence>
<reference evidence="13" key="1">
    <citation type="submission" date="2025-08" db="UniProtKB">
        <authorList>
            <consortium name="RefSeq"/>
        </authorList>
    </citation>
    <scope>IDENTIFICATION</scope>
</reference>
<proteinExistence type="predicted"/>
<feature type="transmembrane region" description="Helical" evidence="10">
    <location>
        <begin position="213"/>
        <end position="237"/>
    </location>
</feature>
<dbReference type="InterPro" id="IPR017452">
    <property type="entry name" value="GPCR_Rhodpsn_7TM"/>
</dbReference>
<keyword evidence="8" id="KW-0325">Glycoprotein</keyword>
<dbReference type="RefSeq" id="XP_065673430.1">
    <property type="nucleotide sequence ID" value="XM_065817358.1"/>
</dbReference>
<evidence type="ECO:0000256" key="2">
    <source>
        <dbReference type="ARBA" id="ARBA00022475"/>
    </source>
</evidence>
<evidence type="ECO:0000256" key="3">
    <source>
        <dbReference type="ARBA" id="ARBA00022692"/>
    </source>
</evidence>
<evidence type="ECO:0000259" key="11">
    <source>
        <dbReference type="PROSITE" id="PS50262"/>
    </source>
</evidence>
<protein>
    <submittedName>
        <fullName evidence="13">Adenosine receptor A2a-like</fullName>
    </submittedName>
</protein>
<keyword evidence="3 10" id="KW-0812">Transmembrane</keyword>
<evidence type="ECO:0000256" key="8">
    <source>
        <dbReference type="ARBA" id="ARBA00023180"/>
    </source>
</evidence>
<dbReference type="InterPro" id="IPR000276">
    <property type="entry name" value="GPCR_Rhodpsn"/>
</dbReference>
<feature type="domain" description="G-protein coupled receptors family 1 profile" evidence="11">
    <location>
        <begin position="32"/>
        <end position="266"/>
    </location>
</feature>
<evidence type="ECO:0000313" key="12">
    <source>
        <dbReference type="Proteomes" id="UP001652625"/>
    </source>
</evidence>
<feature type="transmembrane region" description="Helical" evidence="10">
    <location>
        <begin position="52"/>
        <end position="68"/>
    </location>
</feature>
<dbReference type="GeneID" id="124805952"/>
<evidence type="ECO:0000313" key="13">
    <source>
        <dbReference type="RefSeq" id="XP_065673430.1"/>
    </source>
</evidence>